<organism evidence="1">
    <name type="scientific">Paraconexibacter sp. AEG42_29</name>
    <dbReference type="NCBI Taxonomy" id="2997339"/>
    <lineage>
        <taxon>Bacteria</taxon>
        <taxon>Bacillati</taxon>
        <taxon>Actinomycetota</taxon>
        <taxon>Thermoleophilia</taxon>
        <taxon>Solirubrobacterales</taxon>
        <taxon>Paraconexibacteraceae</taxon>
        <taxon>Paraconexibacter</taxon>
    </lineage>
</organism>
<dbReference type="Gene3D" id="3.20.20.140">
    <property type="entry name" value="Metal-dependent hydrolases"/>
    <property type="match status" value="1"/>
</dbReference>
<dbReference type="InterPro" id="IPR032466">
    <property type="entry name" value="Metal_Hydrolase"/>
</dbReference>
<dbReference type="InterPro" id="IPR008999">
    <property type="entry name" value="Actin-crosslinking"/>
</dbReference>
<protein>
    <recommendedName>
        <fullName evidence="2">Peptidase</fullName>
    </recommendedName>
</protein>
<gene>
    <name evidence="1" type="ORF">DSM112329_03071</name>
</gene>
<dbReference type="EMBL" id="CP114014">
    <property type="protein sequence ID" value="XAY06207.1"/>
    <property type="molecule type" value="Genomic_DNA"/>
</dbReference>
<evidence type="ECO:0000313" key="1">
    <source>
        <dbReference type="EMBL" id="XAY06207.1"/>
    </source>
</evidence>
<dbReference type="AlphaFoldDB" id="A0AAU7AX43"/>
<accession>A0AAU7AX43</accession>
<sequence>MAAFTATLVPATQAQAADLGPNARYDLVHGCYALKAESGGKLVAKAANGYAVSADGVATAEPFRLQATRLGDYLLYGKAGDFLSTTAGGAVVTSTDPGPAADFTVDRAAGNQAFTLVSQAGKALTVGDGGRLALTTPGSAGRFTFVPAEGCATFPEAELGATGKPSTGKTPYSETKGLIDAHMHMMAYEFLGGSIHCGAPWNPYGITKALPTCAKDNIVNQQGSGVVDNFLAGGNPIQQKDPVGWPTFGDWPNHESLIYEQSYYRWLERAWMSGLRVFVNLFVENHALCSIYPVKKNNCNEMESVRLQAKRLRQLQDYIDAQEGGPGKGWFRIVKDPFEARRTINAGKLAVVPGIEVSNLFDCGLKDGSATCTRAQVDAGLTEAYDKLGVRDMELINKFDNGFGGVAGDAGSTGLIINGGNKLETGAFWDLETCTGPAEESDREQLTLPGLGRDELLGAALGVLAPNSTLPLYPPGPHCNKRGLSDLGRYLVRSMAKRGMIIDPDHLSVNARRSLLAEVESTGYGGIVSSHSWSTKDAYPRIYERGGIVTPYAGGTTGFLQAWKSIKPTRDKRFLFGFGYGADMNGFGSQGGPRNGPNPVKYPFKSFDGAVTFERQKTGQRTFDINTDGVAHYGLYADWLEDLKNIGGRQIIDDMANGAEAYVQMWERAIGIDAEHSQRREGRLRFTAKGLGATRLAVDPEELLRGGGQPATRKARVWSYRVKGKGNAGSRIKAVFSGAEKVVLVSSNAVRHRAVNVGRGTSAAKLKGVARPFGAGVLIRSAGGGRSYLYGVRKGRVTWTAVASSGVTKSAATTRRYLALADLIR</sequence>
<reference evidence="1" key="1">
    <citation type="submission" date="2022-12" db="EMBL/GenBank/DDBJ databases">
        <title>Paraconexibacter alkalitolerans sp. nov. and Baekduia alba sp. nov., isolated from soil and emended description of the genera Paraconexibacter (Chun et al., 2020) and Baekduia (An et al., 2020).</title>
        <authorList>
            <person name="Vieira S."/>
            <person name="Huber K.J."/>
            <person name="Geppert A."/>
            <person name="Wolf J."/>
            <person name="Neumann-Schaal M."/>
            <person name="Muesken M."/>
            <person name="Overmann J."/>
        </authorList>
    </citation>
    <scope>NUCLEOTIDE SEQUENCE</scope>
    <source>
        <strain evidence="1">AEG42_29</strain>
    </source>
</reference>
<name>A0AAU7AX43_9ACTN</name>
<dbReference type="KEGG" id="parq:DSM112329_03071"/>
<dbReference type="SUPFAM" id="SSF51556">
    <property type="entry name" value="Metallo-dependent hydrolases"/>
    <property type="match status" value="1"/>
</dbReference>
<dbReference type="SUPFAM" id="SSF50405">
    <property type="entry name" value="Actin-crosslinking proteins"/>
    <property type="match status" value="1"/>
</dbReference>
<evidence type="ECO:0008006" key="2">
    <source>
        <dbReference type="Google" id="ProtNLM"/>
    </source>
</evidence>
<proteinExistence type="predicted"/>
<dbReference type="Gene3D" id="2.80.10.50">
    <property type="match status" value="1"/>
</dbReference>
<dbReference type="CDD" id="cd00257">
    <property type="entry name" value="beta-trefoil_FSCN-like"/>
    <property type="match status" value="1"/>
</dbReference>